<evidence type="ECO:0000256" key="2">
    <source>
        <dbReference type="ARBA" id="ARBA00023125"/>
    </source>
</evidence>
<dbReference type="PROSITE" id="PS50071">
    <property type="entry name" value="HOMEOBOX_2"/>
    <property type="match status" value="1"/>
</dbReference>
<evidence type="ECO:0000313" key="9">
    <source>
        <dbReference type="EMBL" id="KAK2088813.1"/>
    </source>
</evidence>
<dbReference type="InterPro" id="IPR009057">
    <property type="entry name" value="Homeodomain-like_sf"/>
</dbReference>
<name>A0ABQ9TVJ7_SAGOE</name>
<feature type="non-terminal residue" evidence="9">
    <location>
        <position position="1"/>
    </location>
</feature>
<evidence type="ECO:0000256" key="4">
    <source>
        <dbReference type="ARBA" id="ARBA00023242"/>
    </source>
</evidence>
<feature type="compositionally biased region" description="Basic and acidic residues" evidence="7">
    <location>
        <begin position="9"/>
        <end position="50"/>
    </location>
</feature>
<comment type="subcellular location">
    <subcellularLocation>
        <location evidence="1 5 6">Nucleus</location>
    </subcellularLocation>
</comment>
<dbReference type="PANTHER" id="PTHR45793">
    <property type="entry name" value="HOMEOBOX PROTEIN"/>
    <property type="match status" value="1"/>
</dbReference>
<dbReference type="Proteomes" id="UP001266305">
    <property type="component" value="Unassembled WGS sequence"/>
</dbReference>
<dbReference type="PANTHER" id="PTHR45793:SF12">
    <property type="entry name" value="TETRAPEPTIDE REPEAT HOMEOBOX 1"/>
    <property type="match status" value="1"/>
</dbReference>
<accession>A0ABQ9TVJ7</accession>
<feature type="compositionally biased region" description="Low complexity" evidence="7">
    <location>
        <begin position="161"/>
        <end position="180"/>
    </location>
</feature>
<gene>
    <name evidence="9" type="ORF">P7K49_034720</name>
</gene>
<evidence type="ECO:0000256" key="6">
    <source>
        <dbReference type="RuleBase" id="RU000682"/>
    </source>
</evidence>
<keyword evidence="2 5" id="KW-0238">DNA-binding</keyword>
<keyword evidence="10" id="KW-1185">Reference proteome</keyword>
<feature type="DNA-binding region" description="Homeobox" evidence="5">
    <location>
        <begin position="9"/>
        <end position="68"/>
    </location>
</feature>
<reference evidence="9 10" key="1">
    <citation type="submission" date="2023-05" db="EMBL/GenBank/DDBJ databases">
        <title>B98-5 Cell Line De Novo Hybrid Assembly: An Optical Mapping Approach.</title>
        <authorList>
            <person name="Kananen K."/>
            <person name="Auerbach J.A."/>
            <person name="Kautto E."/>
            <person name="Blachly J.S."/>
        </authorList>
    </citation>
    <scope>NUCLEOTIDE SEQUENCE [LARGE SCALE GENOMIC DNA]</scope>
    <source>
        <strain evidence="9">B95-8</strain>
        <tissue evidence="9">Cell line</tissue>
    </source>
</reference>
<proteinExistence type="predicted"/>
<evidence type="ECO:0000256" key="1">
    <source>
        <dbReference type="ARBA" id="ARBA00004123"/>
    </source>
</evidence>
<feature type="compositionally biased region" description="Polar residues" evidence="7">
    <location>
        <begin position="149"/>
        <end position="160"/>
    </location>
</feature>
<dbReference type="CDD" id="cd00086">
    <property type="entry name" value="homeodomain"/>
    <property type="match status" value="1"/>
</dbReference>
<evidence type="ECO:0000313" key="10">
    <source>
        <dbReference type="Proteomes" id="UP001266305"/>
    </source>
</evidence>
<dbReference type="InterPro" id="IPR001356">
    <property type="entry name" value="HD"/>
</dbReference>
<keyword evidence="4 5" id="KW-0539">Nucleus</keyword>
<dbReference type="Gene3D" id="1.10.10.60">
    <property type="entry name" value="Homeodomain-like"/>
    <property type="match status" value="1"/>
</dbReference>
<protein>
    <recommendedName>
        <fullName evidence="8">Homeobox domain-containing protein</fullName>
    </recommendedName>
</protein>
<comment type="caution">
    <text evidence="9">The sequence shown here is derived from an EMBL/GenBank/DDBJ whole genome shotgun (WGS) entry which is preliminary data.</text>
</comment>
<organism evidence="9 10">
    <name type="scientific">Saguinus oedipus</name>
    <name type="common">Cotton-top tamarin</name>
    <name type="synonym">Oedipomidas oedipus</name>
    <dbReference type="NCBI Taxonomy" id="9490"/>
    <lineage>
        <taxon>Eukaryota</taxon>
        <taxon>Metazoa</taxon>
        <taxon>Chordata</taxon>
        <taxon>Craniata</taxon>
        <taxon>Vertebrata</taxon>
        <taxon>Euteleostomi</taxon>
        <taxon>Mammalia</taxon>
        <taxon>Eutheria</taxon>
        <taxon>Euarchontoglires</taxon>
        <taxon>Primates</taxon>
        <taxon>Haplorrhini</taxon>
        <taxon>Platyrrhini</taxon>
        <taxon>Cebidae</taxon>
        <taxon>Callitrichinae</taxon>
        <taxon>Saguinus</taxon>
    </lineage>
</organism>
<evidence type="ECO:0000259" key="8">
    <source>
        <dbReference type="PROSITE" id="PS50071"/>
    </source>
</evidence>
<dbReference type="SUPFAM" id="SSF46689">
    <property type="entry name" value="Homeodomain-like"/>
    <property type="match status" value="1"/>
</dbReference>
<evidence type="ECO:0000256" key="7">
    <source>
        <dbReference type="SAM" id="MobiDB-lite"/>
    </source>
</evidence>
<dbReference type="SMART" id="SM00389">
    <property type="entry name" value="HOX"/>
    <property type="match status" value="1"/>
</dbReference>
<feature type="domain" description="Homeobox" evidence="8">
    <location>
        <begin position="7"/>
        <end position="67"/>
    </location>
</feature>
<evidence type="ECO:0000256" key="5">
    <source>
        <dbReference type="PROSITE-ProRule" id="PRU00108"/>
    </source>
</evidence>
<dbReference type="Pfam" id="PF00046">
    <property type="entry name" value="Homeodomain"/>
    <property type="match status" value="1"/>
</dbReference>
<feature type="region of interest" description="Disordered" evidence="7">
    <location>
        <begin position="145"/>
        <end position="180"/>
    </location>
</feature>
<evidence type="ECO:0000256" key="3">
    <source>
        <dbReference type="ARBA" id="ARBA00023155"/>
    </source>
</evidence>
<sequence>PSRGPPKRQRQERTVYTRSQQEELEAHFEESPYLTFDKRQELAQKLDLGEHQVQPGSSGSRSSPRAVQGGEAAEHALLQQSLKPLPPPLGILSSRRTGIPGCPLSRAPRESSQQQNPRPTASTRSGVVLSVAHRVASWLPRVQALARSQPHSVAQSQTQLRSQAGSRAPSQAQPSSQAQS</sequence>
<feature type="region of interest" description="Disordered" evidence="7">
    <location>
        <begin position="1"/>
        <end position="127"/>
    </location>
</feature>
<dbReference type="EMBL" id="JASSZA010000019">
    <property type="protein sequence ID" value="KAK2088813.1"/>
    <property type="molecule type" value="Genomic_DNA"/>
</dbReference>
<feature type="compositionally biased region" description="Low complexity" evidence="7">
    <location>
        <begin position="55"/>
        <end position="65"/>
    </location>
</feature>
<keyword evidence="3 5" id="KW-0371">Homeobox</keyword>
<feature type="compositionally biased region" description="Polar residues" evidence="7">
    <location>
        <begin position="110"/>
        <end position="125"/>
    </location>
</feature>